<dbReference type="RefSeq" id="XP_066698026.1">
    <property type="nucleotide sequence ID" value="XM_066845628.1"/>
</dbReference>
<accession>A0ABR1Q7V8</accession>
<dbReference type="InterPro" id="IPR036291">
    <property type="entry name" value="NAD(P)-bd_dom_sf"/>
</dbReference>
<dbReference type="EMBL" id="JAQQWE010000006">
    <property type="protein sequence ID" value="KAK7948520.1"/>
    <property type="molecule type" value="Genomic_DNA"/>
</dbReference>
<comment type="caution">
    <text evidence="5">The sequence shown here is derived from an EMBL/GenBank/DDBJ whole genome shotgun (WGS) entry which is preliminary data.</text>
</comment>
<dbReference type="InterPro" id="IPR008030">
    <property type="entry name" value="NmrA-like"/>
</dbReference>
<dbReference type="PANTHER" id="PTHR47706">
    <property type="entry name" value="NMRA-LIKE FAMILY PROTEIN"/>
    <property type="match status" value="1"/>
</dbReference>
<protein>
    <recommendedName>
        <fullName evidence="4">NmrA-like domain-containing protein</fullName>
    </recommendedName>
</protein>
<evidence type="ECO:0000256" key="1">
    <source>
        <dbReference type="ARBA" id="ARBA00005725"/>
    </source>
</evidence>
<evidence type="ECO:0000259" key="4">
    <source>
        <dbReference type="Pfam" id="PF05368"/>
    </source>
</evidence>
<organism evidence="5 6">
    <name type="scientific">Apiospora aurea</name>
    <dbReference type="NCBI Taxonomy" id="335848"/>
    <lineage>
        <taxon>Eukaryota</taxon>
        <taxon>Fungi</taxon>
        <taxon>Dikarya</taxon>
        <taxon>Ascomycota</taxon>
        <taxon>Pezizomycotina</taxon>
        <taxon>Sordariomycetes</taxon>
        <taxon>Xylariomycetidae</taxon>
        <taxon>Amphisphaeriales</taxon>
        <taxon>Apiosporaceae</taxon>
        <taxon>Apiospora</taxon>
    </lineage>
</organism>
<gene>
    <name evidence="5" type="ORF">PG986_009406</name>
</gene>
<dbReference type="InterPro" id="IPR051609">
    <property type="entry name" value="NmrA/Isoflavone_reductase-like"/>
</dbReference>
<keyword evidence="2" id="KW-0521">NADP</keyword>
<feature type="domain" description="NmrA-like" evidence="4">
    <location>
        <begin position="3"/>
        <end position="91"/>
    </location>
</feature>
<evidence type="ECO:0000313" key="6">
    <source>
        <dbReference type="Proteomes" id="UP001391051"/>
    </source>
</evidence>
<reference evidence="5 6" key="1">
    <citation type="submission" date="2023-01" db="EMBL/GenBank/DDBJ databases">
        <title>Analysis of 21 Apiospora genomes using comparative genomics revels a genus with tremendous synthesis potential of carbohydrate active enzymes and secondary metabolites.</title>
        <authorList>
            <person name="Sorensen T."/>
        </authorList>
    </citation>
    <scope>NUCLEOTIDE SEQUENCE [LARGE SCALE GENOMIC DNA]</scope>
    <source>
        <strain evidence="5 6">CBS 24483</strain>
    </source>
</reference>
<keyword evidence="6" id="KW-1185">Reference proteome</keyword>
<dbReference type="GeneID" id="92078690"/>
<sequence>MTVIAVAGGNGKLGLAIVEALVATGEHQVLILTRDASNMEAKAGVQLIAVNYDDVRELTSVLEANGIEMVICTTNLISSFEPELNLIQAAERSSCT</sequence>
<evidence type="ECO:0000256" key="3">
    <source>
        <dbReference type="ARBA" id="ARBA00023002"/>
    </source>
</evidence>
<evidence type="ECO:0000256" key="2">
    <source>
        <dbReference type="ARBA" id="ARBA00022857"/>
    </source>
</evidence>
<dbReference type="Pfam" id="PF05368">
    <property type="entry name" value="NmrA"/>
    <property type="match status" value="1"/>
</dbReference>
<proteinExistence type="inferred from homology"/>
<dbReference type="PANTHER" id="PTHR47706:SF4">
    <property type="entry name" value="NMRA-LIKE DOMAIN-CONTAINING PROTEIN"/>
    <property type="match status" value="1"/>
</dbReference>
<dbReference type="SUPFAM" id="SSF51735">
    <property type="entry name" value="NAD(P)-binding Rossmann-fold domains"/>
    <property type="match status" value="1"/>
</dbReference>
<dbReference type="Proteomes" id="UP001391051">
    <property type="component" value="Unassembled WGS sequence"/>
</dbReference>
<name>A0ABR1Q7V8_9PEZI</name>
<dbReference type="Gene3D" id="3.40.50.720">
    <property type="entry name" value="NAD(P)-binding Rossmann-like Domain"/>
    <property type="match status" value="1"/>
</dbReference>
<keyword evidence="3" id="KW-0560">Oxidoreductase</keyword>
<comment type="similarity">
    <text evidence="1">Belongs to the NmrA-type oxidoreductase family. Isoflavone reductase subfamily.</text>
</comment>
<evidence type="ECO:0000313" key="5">
    <source>
        <dbReference type="EMBL" id="KAK7948520.1"/>
    </source>
</evidence>